<name>A0A4Q4TI23_9PEZI</name>
<sequence length="290" mass="31564">MEHIPAESEPLVVDKAKEYLEDIRTRPRGKGAGALMDRVASLGEVTKEVIKEVIKEEVTKENEEEHPAAADGLIDDTSDLARTTSVPMNIVPHHRGHQRRARGPIERPRHKARDYNPMPASHMDHIQAGGGGGGGGVPPWIGKSYTGTPWRDQHHAPQHRASHFTSRPVMPCRPGRYRASPNGPPRTPANKLRLPHHPTRPTAPWAAAIYGQPAPPPPFHFRPGTSSTRAPDAASHGPPRAPPTSPLSHKPTRPTPPWAAAAAHGQPAPPPAADPFELSVRRPALPRHYD</sequence>
<comment type="caution">
    <text evidence="2">The sequence shown here is derived from an EMBL/GenBank/DDBJ whole genome shotgun (WGS) entry which is preliminary data.</text>
</comment>
<evidence type="ECO:0000256" key="1">
    <source>
        <dbReference type="SAM" id="MobiDB-lite"/>
    </source>
</evidence>
<evidence type="ECO:0000313" key="3">
    <source>
        <dbReference type="Proteomes" id="UP000293360"/>
    </source>
</evidence>
<dbReference type="OrthoDB" id="10637183at2759"/>
<gene>
    <name evidence="2" type="ORF">DL764_003977</name>
</gene>
<organism evidence="2 3">
    <name type="scientific">Monosporascus ibericus</name>
    <dbReference type="NCBI Taxonomy" id="155417"/>
    <lineage>
        <taxon>Eukaryota</taxon>
        <taxon>Fungi</taxon>
        <taxon>Dikarya</taxon>
        <taxon>Ascomycota</taxon>
        <taxon>Pezizomycotina</taxon>
        <taxon>Sordariomycetes</taxon>
        <taxon>Xylariomycetidae</taxon>
        <taxon>Xylariales</taxon>
        <taxon>Xylariales incertae sedis</taxon>
        <taxon>Monosporascus</taxon>
    </lineage>
</organism>
<proteinExistence type="predicted"/>
<feature type="region of interest" description="Disordered" evidence="1">
    <location>
        <begin position="93"/>
        <end position="112"/>
    </location>
</feature>
<feature type="region of interest" description="Disordered" evidence="1">
    <location>
        <begin position="151"/>
        <end position="290"/>
    </location>
</feature>
<accession>A0A4Q4TI23</accession>
<evidence type="ECO:0000313" key="2">
    <source>
        <dbReference type="EMBL" id="RYP05197.1"/>
    </source>
</evidence>
<dbReference type="Proteomes" id="UP000293360">
    <property type="component" value="Unassembled WGS sequence"/>
</dbReference>
<protein>
    <submittedName>
        <fullName evidence="2">Uncharacterized protein</fullName>
    </submittedName>
</protein>
<dbReference type="AlphaFoldDB" id="A0A4Q4TI23"/>
<keyword evidence="3" id="KW-1185">Reference proteome</keyword>
<dbReference type="EMBL" id="QJNU01000177">
    <property type="protein sequence ID" value="RYP05197.1"/>
    <property type="molecule type" value="Genomic_DNA"/>
</dbReference>
<reference evidence="2 3" key="1">
    <citation type="submission" date="2018-06" db="EMBL/GenBank/DDBJ databases">
        <title>Complete Genomes of Monosporascus.</title>
        <authorList>
            <person name="Robinson A.J."/>
            <person name="Natvig D.O."/>
        </authorList>
    </citation>
    <scope>NUCLEOTIDE SEQUENCE [LARGE SCALE GENOMIC DNA]</scope>
    <source>
        <strain evidence="2 3">CBS 110550</strain>
    </source>
</reference>